<protein>
    <submittedName>
        <fullName evidence="3">Membrane protein</fullName>
    </submittedName>
</protein>
<dbReference type="KEGG" id="mli:MULP_05418"/>
<keyword evidence="1" id="KW-1133">Transmembrane helix</keyword>
<proteinExistence type="predicted"/>
<sequence>MPGSAVLKRPWRSPRWSWYWGCVWPGSVRCQCNCAAWMPLARRPGWPRVATLARPCGSLERLRRRPRGFGCEETVSWCSSRWLHVQSYCRNWLYPLRRSPSQSRDDRGSATLLAASMIAVLLCIAGTGVYLGAAMVARHRAQTSADLAALAGAARLSSGAAQACARAAAVARAMRVGDVGCVVRELDVVVTVEVPIGIAGAARAVARAGPIDTPERAHSIHRQ</sequence>
<feature type="transmembrane region" description="Helical" evidence="1">
    <location>
        <begin position="112"/>
        <end position="133"/>
    </location>
</feature>
<dbReference type="NCBIfam" id="TIGR03816">
    <property type="entry name" value="tadE_like_DECH"/>
    <property type="match status" value="1"/>
</dbReference>
<evidence type="ECO:0000259" key="2">
    <source>
        <dbReference type="Pfam" id="PF13400"/>
    </source>
</evidence>
<dbReference type="Proteomes" id="UP000011157">
    <property type="component" value="Chromosome"/>
</dbReference>
<dbReference type="InterPro" id="IPR021202">
    <property type="entry name" value="Rv3654c-like"/>
</dbReference>
<dbReference type="AlphaFoldDB" id="L7VEZ4"/>
<dbReference type="Pfam" id="PF13400">
    <property type="entry name" value="Tad"/>
    <property type="match status" value="1"/>
</dbReference>
<keyword evidence="4" id="KW-1185">Reference proteome</keyword>
<dbReference type="InterPro" id="IPR028087">
    <property type="entry name" value="Tad_N"/>
</dbReference>
<accession>L7VEZ4</accession>
<evidence type="ECO:0000313" key="3">
    <source>
        <dbReference type="EMBL" id="AGC64842.1"/>
    </source>
</evidence>
<keyword evidence="1" id="KW-0812">Transmembrane</keyword>
<evidence type="ECO:0000313" key="4">
    <source>
        <dbReference type="Proteomes" id="UP000011157"/>
    </source>
</evidence>
<name>L7VEZ4_MYCL1</name>
<organism evidence="3 4">
    <name type="scientific">Mycobacterium liflandii (strain 128FXT)</name>
    <dbReference type="NCBI Taxonomy" id="459424"/>
    <lineage>
        <taxon>Bacteria</taxon>
        <taxon>Bacillati</taxon>
        <taxon>Actinomycetota</taxon>
        <taxon>Actinomycetes</taxon>
        <taxon>Mycobacteriales</taxon>
        <taxon>Mycobacteriaceae</taxon>
        <taxon>Mycobacterium</taxon>
        <taxon>Mycobacterium ulcerans group</taxon>
    </lineage>
</organism>
<feature type="domain" description="Putative Flp pilus-assembly TadG-like N-terminal" evidence="2">
    <location>
        <begin position="108"/>
        <end position="155"/>
    </location>
</feature>
<evidence type="ECO:0000256" key="1">
    <source>
        <dbReference type="SAM" id="Phobius"/>
    </source>
</evidence>
<dbReference type="EMBL" id="CP003899">
    <property type="protein sequence ID" value="AGC64842.1"/>
    <property type="molecule type" value="Genomic_DNA"/>
</dbReference>
<keyword evidence="1" id="KW-0472">Membrane</keyword>
<dbReference type="HOGENOM" id="CLU_1239043_0_0_11"/>
<reference evidence="3 4" key="1">
    <citation type="journal article" date="2013" name="J. Bacteriol.">
        <title>Complete Genome Sequence of the Frog Pathogen Mycobacterium ulcerans Ecovar Liflandii.</title>
        <authorList>
            <person name="Tobias N.J."/>
            <person name="Doig K.D."/>
            <person name="Medema M.H."/>
            <person name="Chen H."/>
            <person name="Haring V."/>
            <person name="Moore R."/>
            <person name="Seemann T."/>
            <person name="Stinear T.P."/>
        </authorList>
    </citation>
    <scope>NUCLEOTIDE SEQUENCE [LARGE SCALE GENOMIC DNA]</scope>
    <source>
        <strain evidence="3 4">128FXT</strain>
    </source>
</reference>
<gene>
    <name evidence="3" type="ordered locus">MULP_05418</name>
</gene>
<dbReference type="PATRIC" id="fig|459424.11.peg.5569"/>